<keyword evidence="6" id="KW-1185">Reference proteome</keyword>
<dbReference type="Proteomes" id="UP000019678">
    <property type="component" value="Unassembled WGS sequence"/>
</dbReference>
<dbReference type="RefSeq" id="WP_044247625.1">
    <property type="nucleotide sequence ID" value="NZ_ASRX01000061.1"/>
</dbReference>
<dbReference type="eggNOG" id="COG0768">
    <property type="taxonomic scope" value="Bacteria"/>
</dbReference>
<dbReference type="Pfam" id="PF03717">
    <property type="entry name" value="PBP_dimer"/>
    <property type="match status" value="1"/>
</dbReference>
<dbReference type="GO" id="GO:0071555">
    <property type="term" value="P:cell wall organization"/>
    <property type="evidence" value="ECO:0007669"/>
    <property type="project" value="TreeGrafter"/>
</dbReference>
<keyword evidence="5" id="KW-0131">Cell cycle</keyword>
<dbReference type="InterPro" id="IPR005543">
    <property type="entry name" value="PASTA_dom"/>
</dbReference>
<gene>
    <name evidence="5" type="ORF">CAP_7162</name>
</gene>
<evidence type="ECO:0000256" key="1">
    <source>
        <dbReference type="ARBA" id="ARBA00004370"/>
    </source>
</evidence>
<reference evidence="5 6" key="1">
    <citation type="submission" date="2013-05" db="EMBL/GenBank/DDBJ databases">
        <title>Genome assembly of Chondromyces apiculatus DSM 436.</title>
        <authorList>
            <person name="Sharma G."/>
            <person name="Khatri I."/>
            <person name="Kaur C."/>
            <person name="Mayilraj S."/>
            <person name="Subramanian S."/>
        </authorList>
    </citation>
    <scope>NUCLEOTIDE SEQUENCE [LARGE SCALE GENOMIC DNA]</scope>
    <source>
        <strain evidence="5 6">DSM 436</strain>
    </source>
</reference>
<organism evidence="5 6">
    <name type="scientific">Chondromyces apiculatus DSM 436</name>
    <dbReference type="NCBI Taxonomy" id="1192034"/>
    <lineage>
        <taxon>Bacteria</taxon>
        <taxon>Pseudomonadati</taxon>
        <taxon>Myxococcota</taxon>
        <taxon>Polyangia</taxon>
        <taxon>Polyangiales</taxon>
        <taxon>Polyangiaceae</taxon>
        <taxon>Chondromyces</taxon>
    </lineage>
</organism>
<feature type="domain" description="PASTA" evidence="4">
    <location>
        <begin position="636"/>
        <end position="693"/>
    </location>
</feature>
<dbReference type="AlphaFoldDB" id="A0A017T1E3"/>
<dbReference type="SUPFAM" id="SSF56601">
    <property type="entry name" value="beta-lactamase/transpeptidase-like"/>
    <property type="match status" value="1"/>
</dbReference>
<dbReference type="Gene3D" id="3.40.710.10">
    <property type="entry name" value="DD-peptidase/beta-lactamase superfamily"/>
    <property type="match status" value="1"/>
</dbReference>
<evidence type="ECO:0000256" key="2">
    <source>
        <dbReference type="ARBA" id="ARBA00022645"/>
    </source>
</evidence>
<dbReference type="SMART" id="SM00740">
    <property type="entry name" value="PASTA"/>
    <property type="match status" value="1"/>
</dbReference>
<evidence type="ECO:0000256" key="3">
    <source>
        <dbReference type="ARBA" id="ARBA00023136"/>
    </source>
</evidence>
<dbReference type="CDD" id="cd06575">
    <property type="entry name" value="PASTA_Pbp2x-like_2"/>
    <property type="match status" value="1"/>
</dbReference>
<dbReference type="SUPFAM" id="SSF54184">
    <property type="entry name" value="Penicillin-binding protein 2x (pbp-2x), c-terminal domain"/>
    <property type="match status" value="1"/>
</dbReference>
<keyword evidence="2" id="KW-0645">Protease</keyword>
<protein>
    <submittedName>
        <fullName evidence="5">Cell division protein FtsI /Peptidoglycan synthetase</fullName>
    </submittedName>
</protein>
<name>A0A017T1E3_9BACT</name>
<dbReference type="Gene3D" id="3.30.450.330">
    <property type="match status" value="1"/>
</dbReference>
<keyword evidence="2" id="KW-0121">Carboxypeptidase</keyword>
<comment type="subcellular location">
    <subcellularLocation>
        <location evidence="1">Membrane</location>
    </subcellularLocation>
</comment>
<dbReference type="InterPro" id="IPR005311">
    <property type="entry name" value="PBP_dimer"/>
</dbReference>
<dbReference type="GO" id="GO:0005886">
    <property type="term" value="C:plasma membrane"/>
    <property type="evidence" value="ECO:0007669"/>
    <property type="project" value="TreeGrafter"/>
</dbReference>
<comment type="caution">
    <text evidence="5">The sequence shown here is derived from an EMBL/GenBank/DDBJ whole genome shotgun (WGS) entry which is preliminary data.</text>
</comment>
<dbReference type="GO" id="GO:0008658">
    <property type="term" value="F:penicillin binding"/>
    <property type="evidence" value="ECO:0007669"/>
    <property type="project" value="InterPro"/>
</dbReference>
<dbReference type="GO" id="GO:0004180">
    <property type="term" value="F:carboxypeptidase activity"/>
    <property type="evidence" value="ECO:0007669"/>
    <property type="project" value="UniProtKB-KW"/>
</dbReference>
<keyword evidence="2" id="KW-0378">Hydrolase</keyword>
<dbReference type="Gene3D" id="3.90.1310.10">
    <property type="entry name" value="Penicillin-binding protein 2a (Domain 2)"/>
    <property type="match status" value="1"/>
</dbReference>
<accession>A0A017T1E3</accession>
<dbReference type="InterPro" id="IPR012338">
    <property type="entry name" value="Beta-lactam/transpept-like"/>
</dbReference>
<dbReference type="InterPro" id="IPR050515">
    <property type="entry name" value="Beta-lactam/transpept"/>
</dbReference>
<evidence type="ECO:0000259" key="4">
    <source>
        <dbReference type="PROSITE" id="PS51178"/>
    </source>
</evidence>
<keyword evidence="5" id="KW-0132">Cell division</keyword>
<dbReference type="PANTHER" id="PTHR30627:SF1">
    <property type="entry name" value="PEPTIDOGLYCAN D,D-TRANSPEPTIDASE FTSI"/>
    <property type="match status" value="1"/>
</dbReference>
<dbReference type="PANTHER" id="PTHR30627">
    <property type="entry name" value="PEPTIDOGLYCAN D,D-TRANSPEPTIDASE"/>
    <property type="match status" value="1"/>
</dbReference>
<dbReference type="EMBL" id="ASRX01000061">
    <property type="protein sequence ID" value="EYF02391.1"/>
    <property type="molecule type" value="Genomic_DNA"/>
</dbReference>
<dbReference type="PROSITE" id="PS51178">
    <property type="entry name" value="PASTA"/>
    <property type="match status" value="1"/>
</dbReference>
<evidence type="ECO:0000313" key="6">
    <source>
        <dbReference type="Proteomes" id="UP000019678"/>
    </source>
</evidence>
<proteinExistence type="predicted"/>
<dbReference type="OrthoDB" id="9789078at2"/>
<dbReference type="Pfam" id="PF00905">
    <property type="entry name" value="Transpeptidase"/>
    <property type="match status" value="1"/>
</dbReference>
<dbReference type="STRING" id="1192034.CAP_7162"/>
<sequence>MKNLDPKRARWIRIRMGILCGLMACGLGAIVSGAYRIEVEDGKDWYELAERQRQRRLHITPKRGTVYDRNGAPLAESVEVPSVSLDAVEMLRGIEERYVPMRSQQYAERIAQVLALPVEEVAEKIGRRRRFAWLKRRISEQEAEGIRGLSERTQRHPIRGLVIEGEGRRFYPNRELAGPLLGFVAPDGLGKEGLELSLEHELRGEASEVKGLRDRSGRLIFADSVENEQSLAGHNVHLTIDKAIQFTAERELAAAMRTYEALGGSIVVVEPSTGEVLAMASAPGYNPNDYSSSDPDARRNRCVVDRFEPGSTMKVFTMAAAIASKSISPTATLYCEEGNMPIDNVVIHDTHPAKWLTPTQILSLSSNIGMAKIGLGLGEQRLYEGYRRFGFGDVTGLPVPGESSGVLRPRGRPWVQVETASAAFGQGISVTSLQLAMAMAAVANQGRLMEPVLVKRVTDSTGLPLFEAAPKVRRDTVPAHVARLVSEMLVAVTEGEGTGIEAAIPGFRVAGKTATAQKIDPATGRYTDTHYVASFVGFIPNDRPRLTIAVVLDEPMGGTYAGGSVAGPVFRRVGEMSLRYLGVTPRGNTPMKLSEVAEQAGGDIAESTYQALGKGRAGEAPAPSAAPPPAAPVRIGEVRVPDLTGLPARAALKSVTELGLSASIEGTGRIARQEPAPGSVLSKGAAVKLFFEPPS</sequence>
<dbReference type="InterPro" id="IPR001460">
    <property type="entry name" value="PCN-bd_Tpept"/>
</dbReference>
<dbReference type="Gene3D" id="3.30.10.20">
    <property type="match status" value="1"/>
</dbReference>
<keyword evidence="3" id="KW-0472">Membrane</keyword>
<dbReference type="Pfam" id="PF03793">
    <property type="entry name" value="PASTA"/>
    <property type="match status" value="1"/>
</dbReference>
<dbReference type="SUPFAM" id="SSF56519">
    <property type="entry name" value="Penicillin binding protein dimerisation domain"/>
    <property type="match status" value="1"/>
</dbReference>
<dbReference type="GO" id="GO:0051301">
    <property type="term" value="P:cell division"/>
    <property type="evidence" value="ECO:0007669"/>
    <property type="project" value="UniProtKB-KW"/>
</dbReference>
<evidence type="ECO:0000313" key="5">
    <source>
        <dbReference type="EMBL" id="EYF02391.1"/>
    </source>
</evidence>
<dbReference type="InterPro" id="IPR036138">
    <property type="entry name" value="PBP_dimer_sf"/>
</dbReference>